<sequence length="407" mass="44964">MALKRAFPLDETPLASSSTEEVEETSSEDDDQPPKLAQCLSTEKKPAAKKPTPAAPIAKSQPKASVSESETESDAGSDSDDERPSENTDLVVKPIAFKPKEEMPKAKKLKSQPPVSPEKSTNKRPSDKNRGVTDSKQAKKRKDASGNDDIPAAEDDGKKAGDEFKKLFQRLWSEDDEIAILMGLAEYAGEAPLKTTNGLHDFIKKSIHVDVSNEQVANKIRTLRRKYLTNAQRGKNGEGPRFSKPYDQKVFELSRKIWANEGVNGGIDIKKSDGKVKKKMQDSKIVAASKKPEADLIDLVSDSLEADLVDLVSDSLEADLVSDSNEARKADLSLSEMIRFNRSLGLSRLDDDAFKRGYELIGGSKKAELEDRWKKLQIAEFELFVKRIELVKDEASLIWEATNSSGN</sequence>
<accession>A0AAE1M972</accession>
<reference evidence="5" key="1">
    <citation type="submission" date="2023-10" db="EMBL/GenBank/DDBJ databases">
        <title>Chromosome-level genome of the transformable northern wattle, Acacia crassicarpa.</title>
        <authorList>
            <person name="Massaro I."/>
            <person name="Sinha N.R."/>
            <person name="Poethig S."/>
            <person name="Leichty A.R."/>
        </authorList>
    </citation>
    <scope>NUCLEOTIDE SEQUENCE</scope>
    <source>
        <strain evidence="5">Acra3RX</strain>
        <tissue evidence="5">Leaf</tissue>
    </source>
</reference>
<dbReference type="GO" id="GO:0006355">
    <property type="term" value="P:regulation of DNA-templated transcription"/>
    <property type="evidence" value="ECO:0007669"/>
    <property type="project" value="InterPro"/>
</dbReference>
<feature type="domain" description="Glabrous enhancer-binding protein-like DBD" evidence="3">
    <location>
        <begin position="168"/>
        <end position="258"/>
    </location>
</feature>
<dbReference type="Proteomes" id="UP001293593">
    <property type="component" value="Unassembled WGS sequence"/>
</dbReference>
<protein>
    <submittedName>
        <fullName evidence="5">Uncharacterized protein</fullName>
    </submittedName>
</protein>
<feature type="domain" description="Glabrous enhancer-binding protein-like C-terminal" evidence="4">
    <location>
        <begin position="337"/>
        <end position="398"/>
    </location>
</feature>
<dbReference type="Pfam" id="PF04504">
    <property type="entry name" value="GeBP-like_DBD"/>
    <property type="match status" value="1"/>
</dbReference>
<feature type="region of interest" description="Disordered" evidence="2">
    <location>
        <begin position="1"/>
        <end position="161"/>
    </location>
</feature>
<dbReference type="InterPro" id="IPR007592">
    <property type="entry name" value="GEBP"/>
</dbReference>
<evidence type="ECO:0000313" key="6">
    <source>
        <dbReference type="Proteomes" id="UP001293593"/>
    </source>
</evidence>
<dbReference type="PANTHER" id="PTHR31662:SF33">
    <property type="entry name" value="DNA-BINDING STOREKEEPER PROTEIN TRANSCRIPTIONAL REGULATOR-LIKE PROTEIN"/>
    <property type="match status" value="1"/>
</dbReference>
<dbReference type="EMBL" id="JAWXYG010000012">
    <property type="protein sequence ID" value="KAK4258382.1"/>
    <property type="molecule type" value="Genomic_DNA"/>
</dbReference>
<evidence type="ECO:0000259" key="4">
    <source>
        <dbReference type="Pfam" id="PF22757"/>
    </source>
</evidence>
<dbReference type="InterPro" id="IPR053932">
    <property type="entry name" value="GeBP-like_DBD"/>
</dbReference>
<dbReference type="InterPro" id="IPR053933">
    <property type="entry name" value="GeBP-like_C"/>
</dbReference>
<evidence type="ECO:0000313" key="5">
    <source>
        <dbReference type="EMBL" id="KAK4258382.1"/>
    </source>
</evidence>
<feature type="compositionally biased region" description="Low complexity" evidence="2">
    <location>
        <begin position="49"/>
        <end position="59"/>
    </location>
</feature>
<dbReference type="GO" id="GO:0005634">
    <property type="term" value="C:nucleus"/>
    <property type="evidence" value="ECO:0007669"/>
    <property type="project" value="TreeGrafter"/>
</dbReference>
<evidence type="ECO:0000256" key="2">
    <source>
        <dbReference type="SAM" id="MobiDB-lite"/>
    </source>
</evidence>
<evidence type="ECO:0000259" key="3">
    <source>
        <dbReference type="Pfam" id="PF04504"/>
    </source>
</evidence>
<name>A0AAE1M972_9FABA</name>
<evidence type="ECO:0000256" key="1">
    <source>
        <dbReference type="ARBA" id="ARBA00010820"/>
    </source>
</evidence>
<dbReference type="PANTHER" id="PTHR31662">
    <property type="entry name" value="BNAANNG10740D PROTEIN-RELATED"/>
    <property type="match status" value="1"/>
</dbReference>
<gene>
    <name evidence="5" type="ORF">QN277_007837</name>
</gene>
<comment type="similarity">
    <text evidence="1">Belongs to the GeBP family.</text>
</comment>
<organism evidence="5 6">
    <name type="scientific">Acacia crassicarpa</name>
    <name type="common">northern wattle</name>
    <dbReference type="NCBI Taxonomy" id="499986"/>
    <lineage>
        <taxon>Eukaryota</taxon>
        <taxon>Viridiplantae</taxon>
        <taxon>Streptophyta</taxon>
        <taxon>Embryophyta</taxon>
        <taxon>Tracheophyta</taxon>
        <taxon>Spermatophyta</taxon>
        <taxon>Magnoliopsida</taxon>
        <taxon>eudicotyledons</taxon>
        <taxon>Gunneridae</taxon>
        <taxon>Pentapetalae</taxon>
        <taxon>rosids</taxon>
        <taxon>fabids</taxon>
        <taxon>Fabales</taxon>
        <taxon>Fabaceae</taxon>
        <taxon>Caesalpinioideae</taxon>
        <taxon>mimosoid clade</taxon>
        <taxon>Acacieae</taxon>
        <taxon>Acacia</taxon>
    </lineage>
</organism>
<feature type="compositionally biased region" description="Acidic residues" evidence="2">
    <location>
        <begin position="69"/>
        <end position="83"/>
    </location>
</feature>
<dbReference type="AlphaFoldDB" id="A0AAE1M972"/>
<dbReference type="Pfam" id="PF22757">
    <property type="entry name" value="GeBP-like_C"/>
    <property type="match status" value="1"/>
</dbReference>
<feature type="compositionally biased region" description="Acidic residues" evidence="2">
    <location>
        <begin position="20"/>
        <end position="31"/>
    </location>
</feature>
<feature type="compositionally biased region" description="Basic and acidic residues" evidence="2">
    <location>
        <begin position="120"/>
        <end position="137"/>
    </location>
</feature>
<keyword evidence="6" id="KW-1185">Reference proteome</keyword>
<proteinExistence type="inferred from homology"/>
<comment type="caution">
    <text evidence="5">The sequence shown here is derived from an EMBL/GenBank/DDBJ whole genome shotgun (WGS) entry which is preliminary data.</text>
</comment>